<name>A0A2R6WQZ7_MARPO</name>
<evidence type="ECO:0000259" key="1">
    <source>
        <dbReference type="PROSITE" id="PS52001"/>
    </source>
</evidence>
<dbReference type="Gramene" id="Mp1g22920.1">
    <property type="protein sequence ID" value="Mp1g22920.1.cds"/>
    <property type="gene ID" value="Mp1g22920"/>
</dbReference>
<dbReference type="Pfam" id="PF09793">
    <property type="entry name" value="AD"/>
    <property type="match status" value="1"/>
</dbReference>
<dbReference type="PANTHER" id="PTHR13542">
    <property type="entry name" value="LSM12 HOMOLOG"/>
    <property type="match status" value="1"/>
</dbReference>
<proteinExistence type="predicted"/>
<dbReference type="SMART" id="SM00995">
    <property type="entry name" value="AD"/>
    <property type="match status" value="1"/>
</dbReference>
<evidence type="ECO:0000313" key="2">
    <source>
        <dbReference type="EMBL" id="PTQ36289.1"/>
    </source>
</evidence>
<dbReference type="Proteomes" id="UP000244005">
    <property type="component" value="Unassembled WGS sequence"/>
</dbReference>
<dbReference type="InterPro" id="IPR039683">
    <property type="entry name" value="Lsm12-like"/>
</dbReference>
<organism evidence="2 3">
    <name type="scientific">Marchantia polymorpha</name>
    <name type="common">Common liverwort</name>
    <name type="synonym">Marchantia aquatica</name>
    <dbReference type="NCBI Taxonomy" id="3197"/>
    <lineage>
        <taxon>Eukaryota</taxon>
        <taxon>Viridiplantae</taxon>
        <taxon>Streptophyta</taxon>
        <taxon>Embryophyta</taxon>
        <taxon>Marchantiophyta</taxon>
        <taxon>Marchantiopsida</taxon>
        <taxon>Marchantiidae</taxon>
        <taxon>Marchantiales</taxon>
        <taxon>Marchantiaceae</taxon>
        <taxon>Marchantia</taxon>
    </lineage>
</organism>
<dbReference type="InterPro" id="IPR048478">
    <property type="entry name" value="LSM12_LSM"/>
</dbReference>
<feature type="domain" description="AD" evidence="1">
    <location>
        <begin position="80"/>
        <end position="173"/>
    </location>
</feature>
<evidence type="ECO:0000313" key="3">
    <source>
        <dbReference type="Proteomes" id="UP000244005"/>
    </source>
</evidence>
<dbReference type="InterPro" id="IPR047574">
    <property type="entry name" value="AD"/>
</dbReference>
<keyword evidence="3" id="KW-1185">Reference proteome</keyword>
<dbReference type="OMA" id="FEGELYC"/>
<protein>
    <recommendedName>
        <fullName evidence="1">AD domain-containing protein</fullName>
    </recommendedName>
</protein>
<dbReference type="EMBL" id="KZ772737">
    <property type="protein sequence ID" value="PTQ36289.1"/>
    <property type="molecule type" value="Genomic_DNA"/>
</dbReference>
<sequence>MDPAGSGEQFVVGYRLAIKTTLGDDFEGHVLTYDKSSNIVVIQESDSAGPRRNLRFVKANYIKDFTFLGKVEEPLDIKSPYLDLNSLRSREEAAIRQAEADAERIGVGVSQEAQDIFDALSKTLPVRWEKTSIVVLNDVRVNNPYLPENVTGGPPAANERVRKVLELERKRLQNRGTS</sequence>
<dbReference type="InterPro" id="IPR019181">
    <property type="entry name" value="LSM12_ABD"/>
</dbReference>
<dbReference type="PROSITE" id="PS52001">
    <property type="entry name" value="AD"/>
    <property type="match status" value="1"/>
</dbReference>
<dbReference type="Pfam" id="PF21166">
    <property type="entry name" value="LSM12_LSM"/>
    <property type="match status" value="1"/>
</dbReference>
<reference evidence="3" key="1">
    <citation type="journal article" date="2017" name="Cell">
        <title>Insights into land plant evolution garnered from the Marchantia polymorpha genome.</title>
        <authorList>
            <person name="Bowman J.L."/>
            <person name="Kohchi T."/>
            <person name="Yamato K.T."/>
            <person name="Jenkins J."/>
            <person name="Shu S."/>
            <person name="Ishizaki K."/>
            <person name="Yamaoka S."/>
            <person name="Nishihama R."/>
            <person name="Nakamura Y."/>
            <person name="Berger F."/>
            <person name="Adam C."/>
            <person name="Aki S.S."/>
            <person name="Althoff F."/>
            <person name="Araki T."/>
            <person name="Arteaga-Vazquez M.A."/>
            <person name="Balasubrmanian S."/>
            <person name="Barry K."/>
            <person name="Bauer D."/>
            <person name="Boehm C.R."/>
            <person name="Briginshaw L."/>
            <person name="Caballero-Perez J."/>
            <person name="Catarino B."/>
            <person name="Chen F."/>
            <person name="Chiyoda S."/>
            <person name="Chovatia M."/>
            <person name="Davies K.M."/>
            <person name="Delmans M."/>
            <person name="Demura T."/>
            <person name="Dierschke T."/>
            <person name="Dolan L."/>
            <person name="Dorantes-Acosta A.E."/>
            <person name="Eklund D.M."/>
            <person name="Florent S.N."/>
            <person name="Flores-Sandoval E."/>
            <person name="Fujiyama A."/>
            <person name="Fukuzawa H."/>
            <person name="Galik B."/>
            <person name="Grimanelli D."/>
            <person name="Grimwood J."/>
            <person name="Grossniklaus U."/>
            <person name="Hamada T."/>
            <person name="Haseloff J."/>
            <person name="Hetherington A.J."/>
            <person name="Higo A."/>
            <person name="Hirakawa Y."/>
            <person name="Hundley H.N."/>
            <person name="Ikeda Y."/>
            <person name="Inoue K."/>
            <person name="Inoue S.I."/>
            <person name="Ishida S."/>
            <person name="Jia Q."/>
            <person name="Kakita M."/>
            <person name="Kanazawa T."/>
            <person name="Kawai Y."/>
            <person name="Kawashima T."/>
            <person name="Kennedy M."/>
            <person name="Kinose K."/>
            <person name="Kinoshita T."/>
            <person name="Kohara Y."/>
            <person name="Koide E."/>
            <person name="Komatsu K."/>
            <person name="Kopischke S."/>
            <person name="Kubo M."/>
            <person name="Kyozuka J."/>
            <person name="Lagercrantz U."/>
            <person name="Lin S.S."/>
            <person name="Lindquist E."/>
            <person name="Lipzen A.M."/>
            <person name="Lu C.W."/>
            <person name="De Luna E."/>
            <person name="Martienssen R.A."/>
            <person name="Minamino N."/>
            <person name="Mizutani M."/>
            <person name="Mizutani M."/>
            <person name="Mochizuki N."/>
            <person name="Monte I."/>
            <person name="Mosher R."/>
            <person name="Nagasaki H."/>
            <person name="Nakagami H."/>
            <person name="Naramoto S."/>
            <person name="Nishitani K."/>
            <person name="Ohtani M."/>
            <person name="Okamoto T."/>
            <person name="Okumura M."/>
            <person name="Phillips J."/>
            <person name="Pollak B."/>
            <person name="Reinders A."/>
            <person name="Rovekamp M."/>
            <person name="Sano R."/>
            <person name="Sawa S."/>
            <person name="Schmid M.W."/>
            <person name="Shirakawa M."/>
            <person name="Solano R."/>
            <person name="Spunde A."/>
            <person name="Suetsugu N."/>
            <person name="Sugano S."/>
            <person name="Sugiyama A."/>
            <person name="Sun R."/>
            <person name="Suzuki Y."/>
            <person name="Takenaka M."/>
            <person name="Takezawa D."/>
            <person name="Tomogane H."/>
            <person name="Tsuzuki M."/>
            <person name="Ueda T."/>
            <person name="Umeda M."/>
            <person name="Ward J.M."/>
            <person name="Watanabe Y."/>
            <person name="Yazaki K."/>
            <person name="Yokoyama R."/>
            <person name="Yoshitake Y."/>
            <person name="Yotsui I."/>
            <person name="Zachgo S."/>
            <person name="Schmutz J."/>
        </authorList>
    </citation>
    <scope>NUCLEOTIDE SEQUENCE [LARGE SCALE GENOMIC DNA]</scope>
    <source>
        <strain evidence="3">Tak-1</strain>
    </source>
</reference>
<accession>A0A2R6WQZ7</accession>
<dbReference type="OrthoDB" id="1057137at2759"/>
<dbReference type="AlphaFoldDB" id="A0A2R6WQZ7"/>
<gene>
    <name evidence="2" type="ORF">MARPO_0065s0085</name>
</gene>